<keyword evidence="2" id="KW-1185">Reference proteome</keyword>
<accession>A0A1E2S3J2</accession>
<dbReference type="RefSeq" id="WP_069094108.1">
    <property type="nucleotide sequence ID" value="NZ_MASI01000001.1"/>
</dbReference>
<name>A0A1E2S3J2_9HYPH</name>
<gene>
    <name evidence="1" type="ORF">A7A08_00739</name>
</gene>
<comment type="caution">
    <text evidence="1">The sequence shown here is derived from an EMBL/GenBank/DDBJ whole genome shotgun (WGS) entry which is preliminary data.</text>
</comment>
<evidence type="ECO:0000313" key="2">
    <source>
        <dbReference type="Proteomes" id="UP000095087"/>
    </source>
</evidence>
<dbReference type="OrthoDB" id="9777645at2"/>
<dbReference type="Proteomes" id="UP000095087">
    <property type="component" value="Unassembled WGS sequence"/>
</dbReference>
<proteinExistence type="predicted"/>
<organism evidence="1 2">
    <name type="scientific">Methyloligella halotolerans</name>
    <dbReference type="NCBI Taxonomy" id="1177755"/>
    <lineage>
        <taxon>Bacteria</taxon>
        <taxon>Pseudomonadati</taxon>
        <taxon>Pseudomonadota</taxon>
        <taxon>Alphaproteobacteria</taxon>
        <taxon>Hyphomicrobiales</taxon>
        <taxon>Hyphomicrobiaceae</taxon>
        <taxon>Methyloligella</taxon>
    </lineage>
</organism>
<dbReference type="EMBL" id="MASI01000001">
    <property type="protein sequence ID" value="ODA68905.1"/>
    <property type="molecule type" value="Genomic_DNA"/>
</dbReference>
<dbReference type="STRING" id="1177755.A7A08_00739"/>
<reference evidence="1 2" key="1">
    <citation type="submission" date="2016-07" db="EMBL/GenBank/DDBJ databases">
        <title>Draft genome sequence of Methyloligella halotolerans C2T (VKM B-2706T=CCUG 61687T=DSM 25045T), a halotolerant polyhydroxybutyrate accumulating methylotroph.</title>
        <authorList>
            <person name="Vasilenko O.V."/>
            <person name="Doronina N.V."/>
            <person name="Poroshina M.N."/>
            <person name="Tarlachkov S.V."/>
            <person name="Trotsenko Y.A."/>
        </authorList>
    </citation>
    <scope>NUCLEOTIDE SEQUENCE [LARGE SCALE GENOMIC DNA]</scope>
    <source>
        <strain evidence="1 2">VKM B-2706</strain>
    </source>
</reference>
<dbReference type="Pfam" id="PF04317">
    <property type="entry name" value="DUF463"/>
    <property type="match status" value="1"/>
</dbReference>
<protein>
    <recommendedName>
        <fullName evidence="3">YcjX-like protein</fullName>
    </recommendedName>
</protein>
<dbReference type="PIRSF" id="PIRSF019381">
    <property type="entry name" value="YcjX"/>
    <property type="match status" value="1"/>
</dbReference>
<dbReference type="PATRIC" id="fig|1177755.3.peg.740"/>
<evidence type="ECO:0000313" key="1">
    <source>
        <dbReference type="EMBL" id="ODA68905.1"/>
    </source>
</evidence>
<dbReference type="PANTHER" id="PTHR38605:SF1">
    <property type="entry name" value="ATPASE"/>
    <property type="match status" value="1"/>
</dbReference>
<evidence type="ECO:0008006" key="3">
    <source>
        <dbReference type="Google" id="ProtNLM"/>
    </source>
</evidence>
<sequence length="483" mass="53295">MVNLIQDTTDIFRNVGHYAGDLVSPTLRLGVTGLARSGKTVFITALVHNLIAGGRLPFFDAAAEGRVSRVFLEPQPDDTVPRFDFEAHMADLTGEPPTWPESTRRISQLRLAIEYQPQGFWKRQLGYDRLHVDIVDYPGEWLLDLPLLSLDFAEWSAQALRQSTEAGREKIAAGWRKALAEIDPAAPADEALAVQLSELFKTYLADARADQYALSTLPPGRFLMPGDLEGSPALTFSPLDAKGETKFPKGSLWAMMARRFEAYKTHVVRPFFRDHFSRLDRQIVLVDVLAALNRGPEAVADLERAMTDILECFRTGSNSFLSNLFFPRIDRLVFAATKADHLHHSSHDRLQAILKALTEQAMARAEYGGADVKALAMAAIRATREGAAKRGGETFPCIIGNPLQGEAIGRRKFGGDDEFAIFPGDLPEDPAVALRGGGMQAEDVRFVRFRPPDPVPLPGGGFAPFPNIRLDRAIQSLIGDHLE</sequence>
<dbReference type="AlphaFoldDB" id="A0A1E2S3J2"/>
<dbReference type="InterPro" id="IPR007413">
    <property type="entry name" value="YcjX-like"/>
</dbReference>
<dbReference type="PANTHER" id="PTHR38605">
    <property type="entry name" value="ATPASE-RELATED"/>
    <property type="match status" value="1"/>
</dbReference>